<accession>A0A5B8A2N4</accession>
<protein>
    <submittedName>
        <fullName evidence="2">M48 family metallopeptidase</fullName>
    </submittedName>
</protein>
<dbReference type="EMBL" id="CP040896">
    <property type="protein sequence ID" value="QDA61664.1"/>
    <property type="molecule type" value="Genomic_DNA"/>
</dbReference>
<keyword evidence="3" id="KW-1185">Reference proteome</keyword>
<dbReference type="KEGG" id="hyj:FHG12_16865"/>
<evidence type="ECO:0000313" key="2">
    <source>
        <dbReference type="EMBL" id="QDA61664.1"/>
    </source>
</evidence>
<dbReference type="AlphaFoldDB" id="A0A5B8A2N4"/>
<dbReference type="PANTHER" id="PTHR30399">
    <property type="entry name" value="UNCHARACTERIZED PROTEIN YGJP"/>
    <property type="match status" value="1"/>
</dbReference>
<organism evidence="2 3">
    <name type="scientific">Hymenobacter jejuensis</name>
    <dbReference type="NCBI Taxonomy" id="2502781"/>
    <lineage>
        <taxon>Bacteria</taxon>
        <taxon>Pseudomonadati</taxon>
        <taxon>Bacteroidota</taxon>
        <taxon>Cytophagia</taxon>
        <taxon>Cytophagales</taxon>
        <taxon>Hymenobacteraceae</taxon>
        <taxon>Hymenobacter</taxon>
    </lineage>
</organism>
<evidence type="ECO:0000313" key="3">
    <source>
        <dbReference type="Proteomes" id="UP000305398"/>
    </source>
</evidence>
<name>A0A5B8A2N4_9BACT</name>
<sequence length="230" mass="26499">MPSVQYGETTIHYTVQDSPQLKAHYLSVEQHEGVVLKGRRLPGPQADRLVLQKARWVLEKLDLVRTAVSEDLVTGARIGYLGRRYYAEVVAEAGRPTPHIDFNHSRFRLYADPAAHDQATMHGALDQFFRAKAEEKLPPRVQLWAARTGLAYREVKVRTMAKRWGSCTPTNTILLNPDVIKLPYSLIDYVIVHELCHTKVKDHSKEFWAELARHLPNWKELDARVNRFRL</sequence>
<dbReference type="RefSeq" id="WP_139516838.1">
    <property type="nucleotide sequence ID" value="NZ_CP040896.1"/>
</dbReference>
<dbReference type="PANTHER" id="PTHR30399:SF1">
    <property type="entry name" value="UTP PYROPHOSPHATASE"/>
    <property type="match status" value="1"/>
</dbReference>
<feature type="domain" description="YgjP-like metallopeptidase" evidence="1">
    <location>
        <begin position="24"/>
        <end position="227"/>
    </location>
</feature>
<dbReference type="Pfam" id="PF01863">
    <property type="entry name" value="YgjP-like"/>
    <property type="match status" value="1"/>
</dbReference>
<dbReference type="InterPro" id="IPR002725">
    <property type="entry name" value="YgjP-like_metallopeptidase"/>
</dbReference>
<proteinExistence type="predicted"/>
<dbReference type="OrthoDB" id="9811177at2"/>
<evidence type="ECO:0000259" key="1">
    <source>
        <dbReference type="Pfam" id="PF01863"/>
    </source>
</evidence>
<gene>
    <name evidence="2" type="ORF">FHG12_16865</name>
</gene>
<dbReference type="CDD" id="cd07344">
    <property type="entry name" value="M48_yhfN_like"/>
    <property type="match status" value="1"/>
</dbReference>
<dbReference type="Gene3D" id="3.30.2010.10">
    <property type="entry name" value="Metalloproteases ('zincins'), catalytic domain"/>
    <property type="match status" value="1"/>
</dbReference>
<dbReference type="InterPro" id="IPR053136">
    <property type="entry name" value="UTP_pyrophosphatase-like"/>
</dbReference>
<reference evidence="2 3" key="1">
    <citation type="submission" date="2019-06" db="EMBL/GenBank/DDBJ databases">
        <authorList>
            <person name="Srinivasan S."/>
        </authorList>
    </citation>
    <scope>NUCLEOTIDE SEQUENCE [LARGE SCALE GENOMIC DNA]</scope>
    <source>
        <strain evidence="2 3">17J68-5</strain>
    </source>
</reference>
<dbReference type="Proteomes" id="UP000305398">
    <property type="component" value="Chromosome"/>
</dbReference>